<dbReference type="Gene3D" id="3.40.190.10">
    <property type="entry name" value="Periplasmic binding protein-like II"/>
    <property type="match status" value="2"/>
</dbReference>
<dbReference type="SUPFAM" id="SSF53850">
    <property type="entry name" value="Periplasmic binding protein-like II"/>
    <property type="match status" value="1"/>
</dbReference>
<dbReference type="EMBL" id="CP010951">
    <property type="protein sequence ID" value="AMO23599.1"/>
    <property type="molecule type" value="Genomic_DNA"/>
</dbReference>
<dbReference type="Pfam" id="PF00497">
    <property type="entry name" value="SBP_bac_3"/>
    <property type="match status" value="1"/>
</dbReference>
<evidence type="ECO:0000256" key="1">
    <source>
        <dbReference type="ARBA" id="ARBA00022729"/>
    </source>
</evidence>
<protein>
    <submittedName>
        <fullName evidence="3">ABC transporter substrate-binding protein</fullName>
    </submittedName>
</protein>
<keyword evidence="4" id="KW-1185">Reference proteome</keyword>
<dbReference type="PANTHER" id="PTHR35936">
    <property type="entry name" value="MEMBRANE-BOUND LYTIC MUREIN TRANSGLYCOSYLASE F"/>
    <property type="match status" value="1"/>
</dbReference>
<keyword evidence="1" id="KW-0732">Signal</keyword>
<name>A0A127JUQ2_9BURK</name>
<dbReference type="RefSeq" id="WP_061500205.1">
    <property type="nucleotide sequence ID" value="NZ_CP010951.1"/>
</dbReference>
<sequence length="244" mass="25218">MTAPESLIQSLAPAGRLRASINLGNPILAGRDAATGAPQGVSIDLATAFAARLGVPLELLVFDTAAKSVDAVSAGQADIGFFAVDPKRGEHIVFTAPYVLIEGAYLVREDSPLTANEEVDRSGTRVVVGQGSAYDLYLSRELKNAAIVRAPSSPAVVPHFLEQGAEVAAGVKQQLEADARRIGGLRLLPGRFMVIQQAMGCPRARGPGAAQALAAFVEDMKAAGFVQQALARHGVQGASVAPAA</sequence>
<dbReference type="OrthoDB" id="571173at2"/>
<evidence type="ECO:0000313" key="3">
    <source>
        <dbReference type="EMBL" id="AMO23599.1"/>
    </source>
</evidence>
<dbReference type="CDD" id="cd13623">
    <property type="entry name" value="PBP2_AA_hypothetical"/>
    <property type="match status" value="1"/>
</dbReference>
<organism evidence="3 4">
    <name type="scientific">Ramlibacter tataouinensis</name>
    <dbReference type="NCBI Taxonomy" id="94132"/>
    <lineage>
        <taxon>Bacteria</taxon>
        <taxon>Pseudomonadati</taxon>
        <taxon>Pseudomonadota</taxon>
        <taxon>Betaproteobacteria</taxon>
        <taxon>Burkholderiales</taxon>
        <taxon>Comamonadaceae</taxon>
        <taxon>Ramlibacter</taxon>
    </lineage>
</organism>
<proteinExistence type="predicted"/>
<feature type="domain" description="Solute-binding protein family 3/N-terminal" evidence="2">
    <location>
        <begin position="16"/>
        <end position="237"/>
    </location>
</feature>
<dbReference type="PATRIC" id="fig|94132.3.peg.2587"/>
<dbReference type="SMART" id="SM00062">
    <property type="entry name" value="PBPb"/>
    <property type="match status" value="1"/>
</dbReference>
<reference evidence="3 4" key="1">
    <citation type="journal article" date="2014" name="Int. J. Syst. Evol. Microbiol.">
        <title>Ramlibacter solisilvae sp. nov., isolated from forest soil, and emended description of the genus Ramlibacter.</title>
        <authorList>
            <person name="Lee H.J."/>
            <person name="Lee S.H."/>
            <person name="Lee S.S."/>
            <person name="Lee J.S."/>
            <person name="Kim Y."/>
            <person name="Kim S.C."/>
            <person name="Jeon C.O."/>
        </authorList>
    </citation>
    <scope>NUCLEOTIDE SEQUENCE [LARGE SCALE GENOMIC DNA]</scope>
    <source>
        <strain evidence="3 4">5-10</strain>
    </source>
</reference>
<dbReference type="Proteomes" id="UP000070433">
    <property type="component" value="Chromosome"/>
</dbReference>
<evidence type="ECO:0000259" key="2">
    <source>
        <dbReference type="SMART" id="SM00062"/>
    </source>
</evidence>
<accession>A0A127JUQ2</accession>
<dbReference type="AlphaFoldDB" id="A0A127JUQ2"/>
<gene>
    <name evidence="3" type="ORF">UC35_12755</name>
</gene>
<dbReference type="PANTHER" id="PTHR35936:SF17">
    <property type="entry name" value="ARGININE-BINDING EXTRACELLULAR PROTEIN ARTP"/>
    <property type="match status" value="1"/>
</dbReference>
<evidence type="ECO:0000313" key="4">
    <source>
        <dbReference type="Proteomes" id="UP000070433"/>
    </source>
</evidence>
<dbReference type="InterPro" id="IPR001638">
    <property type="entry name" value="Solute-binding_3/MltF_N"/>
</dbReference>